<comment type="caution">
    <text evidence="6">The sequence shown here is derived from an EMBL/GenBank/DDBJ whole genome shotgun (WGS) entry which is preliminary data.</text>
</comment>
<name>A0ABN1APP5_9ACTN</name>
<evidence type="ECO:0000313" key="7">
    <source>
        <dbReference type="Proteomes" id="UP001500909"/>
    </source>
</evidence>
<keyword evidence="7" id="KW-1185">Reference proteome</keyword>
<feature type="DNA-binding region" description="H-T-H motif" evidence="4">
    <location>
        <begin position="33"/>
        <end position="52"/>
    </location>
</feature>
<evidence type="ECO:0000256" key="2">
    <source>
        <dbReference type="ARBA" id="ARBA00023125"/>
    </source>
</evidence>
<accession>A0ABN1APP5</accession>
<dbReference type="SUPFAM" id="SSF48498">
    <property type="entry name" value="Tetracyclin repressor-like, C-terminal domain"/>
    <property type="match status" value="1"/>
</dbReference>
<dbReference type="PANTHER" id="PTHR30055:SF220">
    <property type="entry name" value="TETR-FAMILY REGULATORY PROTEIN"/>
    <property type="match status" value="1"/>
</dbReference>
<keyword evidence="2 4" id="KW-0238">DNA-binding</keyword>
<keyword evidence="1" id="KW-0805">Transcription regulation</keyword>
<evidence type="ECO:0000313" key="6">
    <source>
        <dbReference type="EMBL" id="GAA0481337.1"/>
    </source>
</evidence>
<dbReference type="EMBL" id="BAAABY010000037">
    <property type="protein sequence ID" value="GAA0481337.1"/>
    <property type="molecule type" value="Genomic_DNA"/>
</dbReference>
<dbReference type="InterPro" id="IPR036271">
    <property type="entry name" value="Tet_transcr_reg_TetR-rel_C_sf"/>
</dbReference>
<dbReference type="Gene3D" id="1.10.357.10">
    <property type="entry name" value="Tetracycline Repressor, domain 2"/>
    <property type="match status" value="1"/>
</dbReference>
<feature type="domain" description="HTH tetR-type" evidence="5">
    <location>
        <begin position="10"/>
        <end position="70"/>
    </location>
</feature>
<dbReference type="RefSeq" id="WP_346097702.1">
    <property type="nucleotide sequence ID" value="NZ_BAAABY010000037.1"/>
</dbReference>
<dbReference type="InterPro" id="IPR009057">
    <property type="entry name" value="Homeodomain-like_sf"/>
</dbReference>
<proteinExistence type="predicted"/>
<dbReference type="Proteomes" id="UP001500909">
    <property type="component" value="Unassembled WGS sequence"/>
</dbReference>
<organism evidence="6 7">
    <name type="scientific">Streptomyces olivaceiscleroticus</name>
    <dbReference type="NCBI Taxonomy" id="68245"/>
    <lineage>
        <taxon>Bacteria</taxon>
        <taxon>Bacillati</taxon>
        <taxon>Actinomycetota</taxon>
        <taxon>Actinomycetes</taxon>
        <taxon>Kitasatosporales</taxon>
        <taxon>Streptomycetaceae</taxon>
        <taxon>Streptomyces</taxon>
    </lineage>
</organism>
<dbReference type="PRINTS" id="PR00455">
    <property type="entry name" value="HTHTETR"/>
</dbReference>
<keyword evidence="3" id="KW-0804">Transcription</keyword>
<dbReference type="InterPro" id="IPR025996">
    <property type="entry name" value="MT1864/Rv1816-like_C"/>
</dbReference>
<gene>
    <name evidence="6" type="ORF">GCM10010361_52620</name>
</gene>
<dbReference type="Pfam" id="PF00440">
    <property type="entry name" value="TetR_N"/>
    <property type="match status" value="1"/>
</dbReference>
<dbReference type="InterPro" id="IPR001647">
    <property type="entry name" value="HTH_TetR"/>
</dbReference>
<protein>
    <recommendedName>
        <fullName evidence="5">HTH tetR-type domain-containing protein</fullName>
    </recommendedName>
</protein>
<dbReference type="SUPFAM" id="SSF46689">
    <property type="entry name" value="Homeodomain-like"/>
    <property type="match status" value="1"/>
</dbReference>
<evidence type="ECO:0000256" key="4">
    <source>
        <dbReference type="PROSITE-ProRule" id="PRU00335"/>
    </source>
</evidence>
<evidence type="ECO:0000256" key="1">
    <source>
        <dbReference type="ARBA" id="ARBA00023015"/>
    </source>
</evidence>
<dbReference type="InterPro" id="IPR050109">
    <property type="entry name" value="HTH-type_TetR-like_transc_reg"/>
</dbReference>
<dbReference type="Pfam" id="PF13305">
    <property type="entry name" value="TetR_C_33"/>
    <property type="match status" value="1"/>
</dbReference>
<dbReference type="PANTHER" id="PTHR30055">
    <property type="entry name" value="HTH-TYPE TRANSCRIPTIONAL REGULATOR RUTR"/>
    <property type="match status" value="1"/>
</dbReference>
<evidence type="ECO:0000256" key="3">
    <source>
        <dbReference type="ARBA" id="ARBA00023163"/>
    </source>
</evidence>
<evidence type="ECO:0000259" key="5">
    <source>
        <dbReference type="PROSITE" id="PS50977"/>
    </source>
</evidence>
<sequence>MTAVRPYHHGNLRSALLREAENVLGERGVEGLSLRELARTAGVSNSAPRRHFADKAALLDALAEEGYERLGRRLDAALKTAEGDVTARLVVFARTYVEFAVEHRALLPLMHRPKSEARDDALSAANDRAFAAPLRLLHEARDRGDIDPDTSGRVDMTLLALLQGLTVLVATGMNGDLPLDTLVTGCIETLMAGMRPC</sequence>
<reference evidence="6 7" key="1">
    <citation type="journal article" date="2019" name="Int. J. Syst. Evol. Microbiol.">
        <title>The Global Catalogue of Microorganisms (GCM) 10K type strain sequencing project: providing services to taxonomists for standard genome sequencing and annotation.</title>
        <authorList>
            <consortium name="The Broad Institute Genomics Platform"/>
            <consortium name="The Broad Institute Genome Sequencing Center for Infectious Disease"/>
            <person name="Wu L."/>
            <person name="Ma J."/>
        </authorList>
    </citation>
    <scope>NUCLEOTIDE SEQUENCE [LARGE SCALE GENOMIC DNA]</scope>
    <source>
        <strain evidence="6 7">JCM 4805</strain>
    </source>
</reference>
<dbReference type="PROSITE" id="PS50977">
    <property type="entry name" value="HTH_TETR_2"/>
    <property type="match status" value="1"/>
</dbReference>